<accession>A0ABN6XYL8</accession>
<evidence type="ECO:0000313" key="3">
    <source>
        <dbReference type="Proteomes" id="UP001321486"/>
    </source>
</evidence>
<feature type="region of interest" description="Disordered" evidence="1">
    <location>
        <begin position="103"/>
        <end position="123"/>
    </location>
</feature>
<gene>
    <name evidence="2" type="ORF">GCM10025867_23510</name>
</gene>
<organism evidence="2 3">
    <name type="scientific">Frondihabitans sucicola</name>
    <dbReference type="NCBI Taxonomy" id="1268041"/>
    <lineage>
        <taxon>Bacteria</taxon>
        <taxon>Bacillati</taxon>
        <taxon>Actinomycetota</taxon>
        <taxon>Actinomycetes</taxon>
        <taxon>Micrococcales</taxon>
        <taxon>Microbacteriaceae</taxon>
        <taxon>Frondihabitans</taxon>
    </lineage>
</organism>
<evidence type="ECO:0000256" key="1">
    <source>
        <dbReference type="SAM" id="MobiDB-lite"/>
    </source>
</evidence>
<protein>
    <submittedName>
        <fullName evidence="2">Uncharacterized protein</fullName>
    </submittedName>
</protein>
<reference evidence="3" key="1">
    <citation type="journal article" date="2019" name="Int. J. Syst. Evol. Microbiol.">
        <title>The Global Catalogue of Microorganisms (GCM) 10K type strain sequencing project: providing services to taxonomists for standard genome sequencing and annotation.</title>
        <authorList>
            <consortium name="The Broad Institute Genomics Platform"/>
            <consortium name="The Broad Institute Genome Sequencing Center for Infectious Disease"/>
            <person name="Wu L."/>
            <person name="Ma J."/>
        </authorList>
    </citation>
    <scope>NUCLEOTIDE SEQUENCE [LARGE SCALE GENOMIC DNA]</scope>
    <source>
        <strain evidence="3">NBRC 108728</strain>
    </source>
</reference>
<feature type="region of interest" description="Disordered" evidence="1">
    <location>
        <begin position="1"/>
        <end position="24"/>
    </location>
</feature>
<evidence type="ECO:0000313" key="2">
    <source>
        <dbReference type="EMBL" id="BDZ50110.1"/>
    </source>
</evidence>
<keyword evidence="3" id="KW-1185">Reference proteome</keyword>
<feature type="compositionally biased region" description="Basic and acidic residues" evidence="1">
    <location>
        <begin position="103"/>
        <end position="114"/>
    </location>
</feature>
<dbReference type="Proteomes" id="UP001321486">
    <property type="component" value="Chromosome"/>
</dbReference>
<name>A0ABN6XYL8_9MICO</name>
<proteinExistence type="predicted"/>
<dbReference type="EMBL" id="AP027732">
    <property type="protein sequence ID" value="BDZ50110.1"/>
    <property type="molecule type" value="Genomic_DNA"/>
</dbReference>
<sequence length="159" mass="17618">MRPLRDPREQSQERPPREPVDHQDVQETVVHDGVGQQGDSAADRARVADRDECACHRVLRTVDDDLVVDLSQPKEFESEGDVVACAPARPTHPVRPLVDERVETGRHSSRDPDVARSAAGEQSIDRTRWGLEEIHQKVDRGRRIVVGQAESAGEVVPGA</sequence>